<dbReference type="EC" id="2.7.4.27" evidence="5"/>
<proteinExistence type="inferred from homology"/>
<keyword evidence="3 5" id="KW-0547">Nucleotide-binding</keyword>
<keyword evidence="1 5" id="KW-0723">Serine/threonine-protein kinase</keyword>
<evidence type="ECO:0000256" key="2">
    <source>
        <dbReference type="ARBA" id="ARBA00022679"/>
    </source>
</evidence>
<dbReference type="EC" id="2.7.11.32" evidence="5"/>
<comment type="function">
    <text evidence="5">Bifunctional serine/threonine kinase and phosphorylase involved in the regulation of the pyruvate, phosphate dikinase (PPDK) by catalyzing its phosphorylation/dephosphorylation.</text>
</comment>
<dbReference type="RefSeq" id="WP_127608499.1">
    <property type="nucleotide sequence ID" value="NZ_JARTHJ010000165.1"/>
</dbReference>
<dbReference type="InterPro" id="IPR005177">
    <property type="entry name" value="Kinase-pyrophosphorylase"/>
</dbReference>
<comment type="similarity">
    <text evidence="5">Belongs to the pyruvate, phosphate/water dikinase regulatory protein family. PDRP subfamily.</text>
</comment>
<dbReference type="AlphaFoldDB" id="A0A7X3CT84"/>
<name>A0A7X3CT84_9BACL</name>
<gene>
    <name evidence="6" type="primary">ppsR</name>
    <name evidence="6" type="ORF">GNP93_17920</name>
</gene>
<dbReference type="HAMAP" id="MF_00921">
    <property type="entry name" value="PDRP"/>
    <property type="match status" value="1"/>
</dbReference>
<dbReference type="EMBL" id="WNZX01000016">
    <property type="protein sequence ID" value="MUG72550.1"/>
    <property type="molecule type" value="Genomic_DNA"/>
</dbReference>
<keyword evidence="6" id="KW-0670">Pyruvate</keyword>
<sequence>MVTMLKPVIFVASDSAGDTGEAVVRAAAVQFDPLQVEIRRVPFLQEITDIDRMIRTVVERNGAIVFTLVIPELRDYLIEEAERAGIVYIDVLGPVIRTLEHTLKQEARHLPGMIHKLDEDYFKKVEAIEFAVKYDDGRDFSGVLQADIVLVGVSRTSKTPLSMYLAHKKFKVANVPLVPEIAPPDQLFTVSSKKIVGLRIDPEKLNVIRTERLKTLGLPGNATYANTARIHKELEFADAVMKRIGCAVIDVSNKAVEETASIIIDIFRSR</sequence>
<keyword evidence="7" id="KW-1185">Reference proteome</keyword>
<keyword evidence="4 5" id="KW-0418">Kinase</keyword>
<organism evidence="6 7">
    <name type="scientific">Paenibacillus validus</name>
    <dbReference type="NCBI Taxonomy" id="44253"/>
    <lineage>
        <taxon>Bacteria</taxon>
        <taxon>Bacillati</taxon>
        <taxon>Bacillota</taxon>
        <taxon>Bacilli</taxon>
        <taxon>Bacillales</taxon>
        <taxon>Paenibacillaceae</taxon>
        <taxon>Paenibacillus</taxon>
    </lineage>
</organism>
<reference evidence="6 7" key="1">
    <citation type="submission" date="2019-11" db="EMBL/GenBank/DDBJ databases">
        <title>Draft genome sequences of five Paenibacillus species of dairy origin.</title>
        <authorList>
            <person name="Olajide A.M."/>
            <person name="Chen S."/>
            <person name="Lapointe G."/>
        </authorList>
    </citation>
    <scope>NUCLEOTIDE SEQUENCE [LARGE SCALE GENOMIC DNA]</scope>
    <source>
        <strain evidence="6 7">2CS3</strain>
    </source>
</reference>
<dbReference type="NCBIfam" id="NF003742">
    <property type="entry name" value="PRK05339.1"/>
    <property type="match status" value="1"/>
</dbReference>
<comment type="catalytic activity">
    <reaction evidence="5">
        <text>N(tele)-phospho-L-histidyl/O-phospho-L-threonyl-[pyruvate, phosphate dikinase] + phosphate + H(+) = N(tele)-phospho-L-histidyl/L-threonyl-[pyruvate, phosphate dikinase] + diphosphate</text>
        <dbReference type="Rhea" id="RHEA:43696"/>
        <dbReference type="Rhea" id="RHEA-COMP:10650"/>
        <dbReference type="Rhea" id="RHEA-COMP:10651"/>
        <dbReference type="ChEBI" id="CHEBI:15378"/>
        <dbReference type="ChEBI" id="CHEBI:30013"/>
        <dbReference type="ChEBI" id="CHEBI:33019"/>
        <dbReference type="ChEBI" id="CHEBI:43474"/>
        <dbReference type="ChEBI" id="CHEBI:61977"/>
        <dbReference type="ChEBI" id="CHEBI:83586"/>
        <dbReference type="EC" id="2.7.4.27"/>
    </reaction>
</comment>
<protein>
    <recommendedName>
        <fullName evidence="5">Putative pyruvate, phosphate dikinase regulatory protein</fullName>
        <shortName evidence="5">PPDK regulatory protein</shortName>
        <ecNumber evidence="5">2.7.11.32</ecNumber>
        <ecNumber evidence="5">2.7.4.27</ecNumber>
    </recommendedName>
</protein>
<evidence type="ECO:0000256" key="3">
    <source>
        <dbReference type="ARBA" id="ARBA00022741"/>
    </source>
</evidence>
<comment type="catalytic activity">
    <reaction evidence="5">
        <text>N(tele)-phospho-L-histidyl/L-threonyl-[pyruvate, phosphate dikinase] + ADP = N(tele)-phospho-L-histidyl/O-phospho-L-threonyl-[pyruvate, phosphate dikinase] + AMP + H(+)</text>
        <dbReference type="Rhea" id="RHEA:43692"/>
        <dbReference type="Rhea" id="RHEA-COMP:10650"/>
        <dbReference type="Rhea" id="RHEA-COMP:10651"/>
        <dbReference type="ChEBI" id="CHEBI:15378"/>
        <dbReference type="ChEBI" id="CHEBI:30013"/>
        <dbReference type="ChEBI" id="CHEBI:61977"/>
        <dbReference type="ChEBI" id="CHEBI:83586"/>
        <dbReference type="ChEBI" id="CHEBI:456215"/>
        <dbReference type="ChEBI" id="CHEBI:456216"/>
        <dbReference type="EC" id="2.7.11.32"/>
    </reaction>
</comment>
<keyword evidence="2 5" id="KW-0808">Transferase</keyword>
<dbReference type="Proteomes" id="UP000450917">
    <property type="component" value="Unassembled WGS sequence"/>
</dbReference>
<evidence type="ECO:0000313" key="6">
    <source>
        <dbReference type="EMBL" id="MUG72550.1"/>
    </source>
</evidence>
<dbReference type="GO" id="GO:0004674">
    <property type="term" value="F:protein serine/threonine kinase activity"/>
    <property type="evidence" value="ECO:0007669"/>
    <property type="project" value="UniProtKB-UniRule"/>
</dbReference>
<feature type="binding site" evidence="5">
    <location>
        <begin position="152"/>
        <end position="159"/>
    </location>
    <ligand>
        <name>ADP</name>
        <dbReference type="ChEBI" id="CHEBI:456216"/>
    </ligand>
</feature>
<dbReference type="InterPro" id="IPR026565">
    <property type="entry name" value="PPDK_reg"/>
</dbReference>
<dbReference type="GO" id="GO:0043531">
    <property type="term" value="F:ADP binding"/>
    <property type="evidence" value="ECO:0007669"/>
    <property type="project" value="UniProtKB-UniRule"/>
</dbReference>
<evidence type="ECO:0000256" key="1">
    <source>
        <dbReference type="ARBA" id="ARBA00022527"/>
    </source>
</evidence>
<evidence type="ECO:0000256" key="5">
    <source>
        <dbReference type="HAMAP-Rule" id="MF_00921"/>
    </source>
</evidence>
<dbReference type="Pfam" id="PF03618">
    <property type="entry name" value="Kinase-PPPase"/>
    <property type="match status" value="1"/>
</dbReference>
<accession>A0A7X3CT84</accession>
<dbReference type="PANTHER" id="PTHR31756:SF3">
    <property type="entry name" value="PYRUVATE, PHOSPHATE DIKINASE REGULATORY PROTEIN 1, CHLOROPLASTIC"/>
    <property type="match status" value="1"/>
</dbReference>
<dbReference type="GO" id="GO:0005524">
    <property type="term" value="F:ATP binding"/>
    <property type="evidence" value="ECO:0007669"/>
    <property type="project" value="InterPro"/>
</dbReference>
<dbReference type="GO" id="GO:0016776">
    <property type="term" value="F:phosphotransferase activity, phosphate group as acceptor"/>
    <property type="evidence" value="ECO:0007669"/>
    <property type="project" value="UniProtKB-UniRule"/>
</dbReference>
<dbReference type="PANTHER" id="PTHR31756">
    <property type="entry name" value="PYRUVATE, PHOSPHATE DIKINASE REGULATORY PROTEIN 1, CHLOROPLASTIC"/>
    <property type="match status" value="1"/>
</dbReference>
<comment type="caution">
    <text evidence="6">The sequence shown here is derived from an EMBL/GenBank/DDBJ whole genome shotgun (WGS) entry which is preliminary data.</text>
</comment>
<evidence type="ECO:0000256" key="4">
    <source>
        <dbReference type="ARBA" id="ARBA00022777"/>
    </source>
</evidence>
<evidence type="ECO:0000313" key="7">
    <source>
        <dbReference type="Proteomes" id="UP000450917"/>
    </source>
</evidence>